<protein>
    <submittedName>
        <fullName evidence="3">L-iditol 2-dehydrogenase</fullName>
    </submittedName>
</protein>
<dbReference type="OMA" id="VDQNDFL"/>
<dbReference type="Pfam" id="PF00485">
    <property type="entry name" value="PRK"/>
    <property type="match status" value="1"/>
</dbReference>
<sequence>MDATYAQLAERICEAAAAKHPGRLLVGIAGPPGCGKTTIANHVVRLINGDNNGTYGIHSSASHNKESYRCRAQAVPMDGFHYTRAYLDTLPNREEAYIRRGAPWTFDVDAILKFVRHLAESAKLPPSRRPTILAPSFDHAVKDPKADDVEISPDTSIVLLDGNYLLLDEDKWRDISGMLDLRIFVNVEPEVARERVAKRHVAAGIEPTLEKGHERFDRNDGINGDLIRRKIVDCDLVVQSVDSPDSEQPVNLDSAGAGTGVAAQAGGYTTQNQQAQQQQQQRQTVPSGSGSESLPARMTGIEVV</sequence>
<reference evidence="3" key="1">
    <citation type="submission" date="2011-07" db="EMBL/GenBank/DDBJ databases">
        <title>The Genome Sequence of Exophiala (Wangiella) dermatitidis NIH/UT8656.</title>
        <authorList>
            <consortium name="The Broad Institute Genome Sequencing Platform"/>
            <person name="Cuomo C."/>
            <person name="Wang Z."/>
            <person name="Hunicke-Smith S."/>
            <person name="Szanislo P.J."/>
            <person name="Earl A."/>
            <person name="Young S.K."/>
            <person name="Zeng Q."/>
            <person name="Gargeya S."/>
            <person name="Fitzgerald M."/>
            <person name="Haas B."/>
            <person name="Abouelleil A."/>
            <person name="Alvarado L."/>
            <person name="Arachchi H.M."/>
            <person name="Berlin A."/>
            <person name="Brown A."/>
            <person name="Chapman S.B."/>
            <person name="Chen Z."/>
            <person name="Dunbar C."/>
            <person name="Freedman E."/>
            <person name="Gearin G."/>
            <person name="Gellesch M."/>
            <person name="Goldberg J."/>
            <person name="Griggs A."/>
            <person name="Gujja S."/>
            <person name="Heiman D."/>
            <person name="Howarth C."/>
            <person name="Larson L."/>
            <person name="Lui A."/>
            <person name="MacDonald P.J.P."/>
            <person name="Montmayeur A."/>
            <person name="Murphy C."/>
            <person name="Neiman D."/>
            <person name="Pearson M."/>
            <person name="Priest M."/>
            <person name="Roberts A."/>
            <person name="Saif S."/>
            <person name="Shea T."/>
            <person name="Shenoy N."/>
            <person name="Sisk P."/>
            <person name="Stolte C."/>
            <person name="Sykes S."/>
            <person name="Wortman J."/>
            <person name="Nusbaum C."/>
            <person name="Birren B."/>
        </authorList>
    </citation>
    <scope>NUCLEOTIDE SEQUENCE</scope>
    <source>
        <strain evidence="3">NIH/UT8656</strain>
    </source>
</reference>
<feature type="compositionally biased region" description="Polar residues" evidence="1">
    <location>
        <begin position="242"/>
        <end position="251"/>
    </location>
</feature>
<evidence type="ECO:0000259" key="2">
    <source>
        <dbReference type="Pfam" id="PF00485"/>
    </source>
</evidence>
<dbReference type="OrthoDB" id="6362633at2759"/>
<organism evidence="3 4">
    <name type="scientific">Exophiala dermatitidis (strain ATCC 34100 / CBS 525.76 / NIH/UT8656)</name>
    <name type="common">Black yeast</name>
    <name type="synonym">Wangiella dermatitidis</name>
    <dbReference type="NCBI Taxonomy" id="858893"/>
    <lineage>
        <taxon>Eukaryota</taxon>
        <taxon>Fungi</taxon>
        <taxon>Dikarya</taxon>
        <taxon>Ascomycota</taxon>
        <taxon>Pezizomycotina</taxon>
        <taxon>Eurotiomycetes</taxon>
        <taxon>Chaetothyriomycetidae</taxon>
        <taxon>Chaetothyriales</taxon>
        <taxon>Herpotrichiellaceae</taxon>
        <taxon>Exophiala</taxon>
    </lineage>
</organism>
<feature type="region of interest" description="Disordered" evidence="1">
    <location>
        <begin position="242"/>
        <end position="304"/>
    </location>
</feature>
<dbReference type="RefSeq" id="XP_009154569.1">
    <property type="nucleotide sequence ID" value="XM_009156321.1"/>
</dbReference>
<dbReference type="EMBL" id="JH226131">
    <property type="protein sequence ID" value="EHY54108.1"/>
    <property type="molecule type" value="Genomic_DNA"/>
</dbReference>
<evidence type="ECO:0000313" key="3">
    <source>
        <dbReference type="EMBL" id="EHY54108.1"/>
    </source>
</evidence>
<dbReference type="GO" id="GO:0016301">
    <property type="term" value="F:kinase activity"/>
    <property type="evidence" value="ECO:0007669"/>
    <property type="project" value="InterPro"/>
</dbReference>
<dbReference type="FunCoup" id="H6BS53">
    <property type="interactions" value="5"/>
</dbReference>
<dbReference type="VEuPathDB" id="FungiDB:HMPREF1120_02284"/>
<accession>H6BS53</accession>
<evidence type="ECO:0000256" key="1">
    <source>
        <dbReference type="SAM" id="MobiDB-lite"/>
    </source>
</evidence>
<dbReference type="GeneID" id="20306923"/>
<dbReference type="HOGENOM" id="CLU_067202_1_1_1"/>
<proteinExistence type="predicted"/>
<dbReference type="SUPFAM" id="SSF52540">
    <property type="entry name" value="P-loop containing nucleoside triphosphate hydrolases"/>
    <property type="match status" value="1"/>
</dbReference>
<dbReference type="Proteomes" id="UP000007304">
    <property type="component" value="Unassembled WGS sequence"/>
</dbReference>
<evidence type="ECO:0000313" key="4">
    <source>
        <dbReference type="Proteomes" id="UP000007304"/>
    </source>
</evidence>
<dbReference type="InterPro" id="IPR006083">
    <property type="entry name" value="PRK/URK"/>
</dbReference>
<keyword evidence="4" id="KW-1185">Reference proteome</keyword>
<dbReference type="GO" id="GO:0005524">
    <property type="term" value="F:ATP binding"/>
    <property type="evidence" value="ECO:0007669"/>
    <property type="project" value="InterPro"/>
</dbReference>
<feature type="domain" description="Phosphoribulokinase/uridine kinase" evidence="2">
    <location>
        <begin position="26"/>
        <end position="199"/>
    </location>
</feature>
<feature type="compositionally biased region" description="Low complexity" evidence="1">
    <location>
        <begin position="260"/>
        <end position="284"/>
    </location>
</feature>
<dbReference type="InterPro" id="IPR027417">
    <property type="entry name" value="P-loop_NTPase"/>
</dbReference>
<dbReference type="Gene3D" id="3.40.50.300">
    <property type="entry name" value="P-loop containing nucleotide triphosphate hydrolases"/>
    <property type="match status" value="1"/>
</dbReference>
<dbReference type="InParanoid" id="H6BS53"/>
<gene>
    <name evidence="3" type="ORF">HMPREF1120_02284</name>
</gene>
<dbReference type="PANTHER" id="PTHR10285">
    <property type="entry name" value="URIDINE KINASE"/>
    <property type="match status" value="1"/>
</dbReference>
<dbReference type="eggNOG" id="KOG2702">
    <property type="taxonomic scope" value="Eukaryota"/>
</dbReference>
<name>H6BS53_EXODN</name>
<dbReference type="AlphaFoldDB" id="H6BS53"/>
<dbReference type="STRING" id="858893.H6BS53"/>